<name>A0A812VNP8_SYMPI</name>
<reference evidence="1" key="1">
    <citation type="submission" date="2021-02" db="EMBL/GenBank/DDBJ databases">
        <authorList>
            <person name="Dougan E. K."/>
            <person name="Rhodes N."/>
            <person name="Thang M."/>
            <person name="Chan C."/>
        </authorList>
    </citation>
    <scope>NUCLEOTIDE SEQUENCE</scope>
</reference>
<dbReference type="AlphaFoldDB" id="A0A812VNP8"/>
<proteinExistence type="predicted"/>
<gene>
    <name evidence="1" type="primary">plekha8</name>
    <name evidence="1" type="ORF">SPIL2461_LOCUS17167</name>
</gene>
<comment type="caution">
    <text evidence="1">The sequence shown here is derived from an EMBL/GenBank/DDBJ whole genome shotgun (WGS) entry which is preliminary data.</text>
</comment>
<evidence type="ECO:0000313" key="1">
    <source>
        <dbReference type="EMBL" id="CAE7645935.1"/>
    </source>
</evidence>
<dbReference type="EMBL" id="CAJNIZ010042987">
    <property type="protein sequence ID" value="CAE7645935.1"/>
    <property type="molecule type" value="Genomic_DNA"/>
</dbReference>
<dbReference type="Proteomes" id="UP000649617">
    <property type="component" value="Unassembled WGS sequence"/>
</dbReference>
<keyword evidence="2" id="KW-1185">Reference proteome</keyword>
<dbReference type="OrthoDB" id="448084at2759"/>
<protein>
    <submittedName>
        <fullName evidence="1">Plekha8 protein</fullName>
    </submittedName>
</protein>
<evidence type="ECO:0000313" key="2">
    <source>
        <dbReference type="Proteomes" id="UP000649617"/>
    </source>
</evidence>
<sequence>MQKLQGLWQTQHDRQLMGEIIGSTMIWDQEFNHEKSSLKVLANGTYQMELMGSLHKATFEEPGSLKWSDGEVWVKVR</sequence>
<organism evidence="1 2">
    <name type="scientific">Symbiodinium pilosum</name>
    <name type="common">Dinoflagellate</name>
    <dbReference type="NCBI Taxonomy" id="2952"/>
    <lineage>
        <taxon>Eukaryota</taxon>
        <taxon>Sar</taxon>
        <taxon>Alveolata</taxon>
        <taxon>Dinophyceae</taxon>
        <taxon>Suessiales</taxon>
        <taxon>Symbiodiniaceae</taxon>
        <taxon>Symbiodinium</taxon>
    </lineage>
</organism>
<accession>A0A812VNP8</accession>